<proteinExistence type="predicted"/>
<dbReference type="Proteomes" id="UP001369815">
    <property type="component" value="Unassembled WGS sequence"/>
</dbReference>
<accession>A0AAX6MLX0</accession>
<evidence type="ECO:0000313" key="5">
    <source>
        <dbReference type="Proteomes" id="UP001369815"/>
    </source>
</evidence>
<evidence type="ECO:0000259" key="3">
    <source>
        <dbReference type="SMART" id="SM00382"/>
    </source>
</evidence>
<dbReference type="InterPro" id="IPR003959">
    <property type="entry name" value="ATPase_AAA_core"/>
</dbReference>
<evidence type="ECO:0000256" key="2">
    <source>
        <dbReference type="SAM" id="Phobius"/>
    </source>
</evidence>
<dbReference type="EMBL" id="JBANMG010000005">
    <property type="protein sequence ID" value="KAK6953484.1"/>
    <property type="molecule type" value="Genomic_DNA"/>
</dbReference>
<dbReference type="SUPFAM" id="SSF52540">
    <property type="entry name" value="P-loop containing nucleoside triphosphate hydrolases"/>
    <property type="match status" value="1"/>
</dbReference>
<dbReference type="GO" id="GO:0016887">
    <property type="term" value="F:ATP hydrolysis activity"/>
    <property type="evidence" value="ECO:0007669"/>
    <property type="project" value="InterPro"/>
</dbReference>
<dbReference type="SMART" id="SM00382">
    <property type="entry name" value="AAA"/>
    <property type="match status" value="1"/>
</dbReference>
<dbReference type="Pfam" id="PF22942">
    <property type="entry name" value="DUF7025"/>
    <property type="match status" value="1"/>
</dbReference>
<comment type="caution">
    <text evidence="4">The sequence shown here is derived from an EMBL/GenBank/DDBJ whole genome shotgun (WGS) entry which is preliminary data.</text>
</comment>
<sequence>MADNNKNNGCPIEGKPDLYGLGVRLGLYLQFIAIVLARPSVKPAFKAITSSTIAFVLANFIVLVKESASRTLFAPEAYLLFFLLVPQLVLNIINTDIPKGLIHTRGAIAILLWGCGDEFGFFFVKVSLRGWFRTFNKVLWTISDIAFGMTILTTAIPVLIMRLLSRYVRRTAREEGEGERPSPILGSGADNIYSGQRAARRASEKTIAYSIFQHIFLQGWSFLPFAIFVTGAEVTLRYNGIQGVNTVNSASQLVPLVLALGLLMHVIGTTLIRLGYGFRRAFDEDAAAAAAAHAGGLNDDADDDRTSTRSNFRRDLRAMIKKTQSRCIQTQTHGFKYKQGFCIMVESDVESGSEDSPGHQLHNMLEPSIADWSELGSDASATEDDAFTSDHPGELCNVKTLYEGESKCACCINWVDELPKDIGPSAEEENESRRHALLIRMQRNHNDGKPMVLHSIVVQSSHLKSMLGELFKEYSGITTTLKKLVFRAPFHCFFYEWNHLEKLVREVEDPVAKSHARLLRKVLRSELREAISQSNDLSQNGVITFDYLWTIFKPGIDVYAFEDGYDRIYKLHRVQYIAGAGGQYFQVTVNEIDYDGDIPGYQSKVLPIFDFPGTMKISDLDIFPASYHPRLSELKETLRRRGEKFRDIYLKPYYYGAYEGIVIDGKQKRNVNGRIVVDPSSYTTFTNGHIDLIPLDSSLLKPGMMVSDQAHKPPPPHPVHPGRPKGPPIPPPPPPPLPMVHRARPGRVIKHSLTKELSDDLLHLCTGYVRGYCFKIKKWVIFHVDNIQDIQWRDDVFDSLVLAGGYKNLIMTFVESHVENKDRFDDVIEGKGQGISMLLEGPPGVGKTLTAEAVSEKLRRPLYQLGAGELGAEPDTVEENLKMILETAAKWDAVLLLDECDVILAERSNDSLGRNSIVAIFLRLLEYYRGMLFMTTNRVEAMDPAFQSRIHLTIHYPVLDTPARRQIWERFTQNSSQESTLLPHDFLELQSIPLNGREIKNVIKTAQLLASHKKGPLTIEHIRTALGVSRVGYKPRVEVVDCA</sequence>
<name>A0AAX6MLX0_9PEZI</name>
<dbReference type="CDD" id="cd19481">
    <property type="entry name" value="RecA-like_protease"/>
    <property type="match status" value="1"/>
</dbReference>
<keyword evidence="2" id="KW-0812">Transmembrane</keyword>
<feature type="transmembrane region" description="Helical" evidence="2">
    <location>
        <begin position="106"/>
        <end position="126"/>
    </location>
</feature>
<dbReference type="InterPro" id="IPR027417">
    <property type="entry name" value="P-loop_NTPase"/>
</dbReference>
<feature type="transmembrane region" description="Helical" evidence="2">
    <location>
        <begin position="44"/>
        <end position="65"/>
    </location>
</feature>
<dbReference type="Gene3D" id="3.40.50.300">
    <property type="entry name" value="P-loop containing nucleotide triphosphate hydrolases"/>
    <property type="match status" value="1"/>
</dbReference>
<feature type="region of interest" description="Disordered" evidence="1">
    <location>
        <begin position="705"/>
        <end position="741"/>
    </location>
</feature>
<dbReference type="PANTHER" id="PTHR46411:SF3">
    <property type="entry name" value="AAA+ ATPASE DOMAIN-CONTAINING PROTEIN"/>
    <property type="match status" value="1"/>
</dbReference>
<keyword evidence="2" id="KW-1133">Transmembrane helix</keyword>
<gene>
    <name evidence="4" type="ORF">Daesc_005789</name>
</gene>
<dbReference type="InterPro" id="IPR003593">
    <property type="entry name" value="AAA+_ATPase"/>
</dbReference>
<organism evidence="4 5">
    <name type="scientific">Daldinia eschscholtzii</name>
    <dbReference type="NCBI Taxonomy" id="292717"/>
    <lineage>
        <taxon>Eukaryota</taxon>
        <taxon>Fungi</taxon>
        <taxon>Dikarya</taxon>
        <taxon>Ascomycota</taxon>
        <taxon>Pezizomycotina</taxon>
        <taxon>Sordariomycetes</taxon>
        <taxon>Xylariomycetidae</taxon>
        <taxon>Xylariales</taxon>
        <taxon>Hypoxylaceae</taxon>
        <taxon>Daldinia</taxon>
    </lineage>
</organism>
<feature type="transmembrane region" description="Helical" evidence="2">
    <location>
        <begin position="252"/>
        <end position="272"/>
    </location>
</feature>
<feature type="domain" description="AAA+ ATPase" evidence="3">
    <location>
        <begin position="833"/>
        <end position="960"/>
    </location>
</feature>
<dbReference type="Pfam" id="PF00004">
    <property type="entry name" value="AAA"/>
    <property type="match status" value="1"/>
</dbReference>
<feature type="compositionally biased region" description="Pro residues" evidence="1">
    <location>
        <begin position="712"/>
        <end position="738"/>
    </location>
</feature>
<feature type="transmembrane region" description="Helical" evidence="2">
    <location>
        <begin position="18"/>
        <end position="37"/>
    </location>
</feature>
<dbReference type="PANTHER" id="PTHR46411">
    <property type="entry name" value="FAMILY ATPASE, PUTATIVE-RELATED"/>
    <property type="match status" value="1"/>
</dbReference>
<dbReference type="GO" id="GO:0005524">
    <property type="term" value="F:ATP binding"/>
    <property type="evidence" value="ECO:0007669"/>
    <property type="project" value="InterPro"/>
</dbReference>
<keyword evidence="2" id="KW-0472">Membrane</keyword>
<dbReference type="InterPro" id="IPR054289">
    <property type="entry name" value="DUF7025"/>
</dbReference>
<evidence type="ECO:0000313" key="4">
    <source>
        <dbReference type="EMBL" id="KAK6953484.1"/>
    </source>
</evidence>
<protein>
    <recommendedName>
        <fullName evidence="3">AAA+ ATPase domain-containing protein</fullName>
    </recommendedName>
</protein>
<dbReference type="AlphaFoldDB" id="A0AAX6MLX0"/>
<reference evidence="4 5" key="1">
    <citation type="journal article" date="2024" name="Front Chem Biol">
        <title>Unveiling the potential of Daldinia eschscholtzii MFLUCC 19-0629 through bioactivity and bioinformatics studies for enhanced sustainable agriculture production.</title>
        <authorList>
            <person name="Brooks S."/>
            <person name="Weaver J.A."/>
            <person name="Klomchit A."/>
            <person name="Alharthi S.A."/>
            <person name="Onlamun T."/>
            <person name="Nurani R."/>
            <person name="Vong T.K."/>
            <person name="Alberti F."/>
            <person name="Greco C."/>
        </authorList>
    </citation>
    <scope>NUCLEOTIDE SEQUENCE [LARGE SCALE GENOMIC DNA]</scope>
    <source>
        <strain evidence="4">MFLUCC 19-0629</strain>
    </source>
</reference>
<feature type="transmembrane region" description="Helical" evidence="2">
    <location>
        <begin position="77"/>
        <end position="94"/>
    </location>
</feature>
<feature type="transmembrane region" description="Helical" evidence="2">
    <location>
        <begin position="138"/>
        <end position="160"/>
    </location>
</feature>
<keyword evidence="5" id="KW-1185">Reference proteome</keyword>
<evidence type="ECO:0000256" key="1">
    <source>
        <dbReference type="SAM" id="MobiDB-lite"/>
    </source>
</evidence>